<gene>
    <name evidence="1" type="ORF">MENTE1834_LOCUS36120</name>
</gene>
<evidence type="ECO:0000313" key="2">
    <source>
        <dbReference type="Proteomes" id="UP001497535"/>
    </source>
</evidence>
<sequence length="49" mass="5743">MDVGSNPVTEFLFLNDLEKFLVEKINLSISSEAQEIFSNRDYFRDLFNP</sequence>
<keyword evidence="2" id="KW-1185">Reference proteome</keyword>
<comment type="caution">
    <text evidence="1">The sequence shown here is derived from an EMBL/GenBank/DDBJ whole genome shotgun (WGS) entry which is preliminary data.</text>
</comment>
<reference evidence="1" key="1">
    <citation type="submission" date="2023-11" db="EMBL/GenBank/DDBJ databases">
        <authorList>
            <person name="Poullet M."/>
        </authorList>
    </citation>
    <scope>NUCLEOTIDE SEQUENCE</scope>
    <source>
        <strain evidence="1">E1834</strain>
    </source>
</reference>
<name>A0ACB1AAJ6_MELEN</name>
<dbReference type="Proteomes" id="UP001497535">
    <property type="component" value="Unassembled WGS sequence"/>
</dbReference>
<proteinExistence type="predicted"/>
<organism evidence="1 2">
    <name type="scientific">Meloidogyne enterolobii</name>
    <name type="common">Root-knot nematode worm</name>
    <name type="synonym">Meloidogyne mayaguensis</name>
    <dbReference type="NCBI Taxonomy" id="390850"/>
    <lineage>
        <taxon>Eukaryota</taxon>
        <taxon>Metazoa</taxon>
        <taxon>Ecdysozoa</taxon>
        <taxon>Nematoda</taxon>
        <taxon>Chromadorea</taxon>
        <taxon>Rhabditida</taxon>
        <taxon>Tylenchina</taxon>
        <taxon>Tylenchomorpha</taxon>
        <taxon>Tylenchoidea</taxon>
        <taxon>Meloidogynidae</taxon>
        <taxon>Meloidogyninae</taxon>
        <taxon>Meloidogyne</taxon>
    </lineage>
</organism>
<dbReference type="EMBL" id="CAVMJV010000071">
    <property type="protein sequence ID" value="CAK5088470.1"/>
    <property type="molecule type" value="Genomic_DNA"/>
</dbReference>
<evidence type="ECO:0000313" key="1">
    <source>
        <dbReference type="EMBL" id="CAK5088470.1"/>
    </source>
</evidence>
<accession>A0ACB1AAJ6</accession>
<protein>
    <submittedName>
        <fullName evidence="1">Uncharacterized protein</fullName>
    </submittedName>
</protein>